<dbReference type="EMBL" id="JABCIY010000157">
    <property type="protein sequence ID" value="KAF7191618.1"/>
    <property type="molecule type" value="Genomic_DNA"/>
</dbReference>
<keyword evidence="2" id="KW-0843">Virulence</keyword>
<dbReference type="InterPro" id="IPR014748">
    <property type="entry name" value="Enoyl-CoA_hydra_C"/>
</dbReference>
<evidence type="ECO:0000256" key="3">
    <source>
        <dbReference type="ARBA" id="ARBA00023239"/>
    </source>
</evidence>
<comment type="caution">
    <text evidence="4">The sequence shown here is derived from an EMBL/GenBank/DDBJ whole genome shotgun (WGS) entry which is preliminary data.</text>
</comment>
<dbReference type="Gene3D" id="3.90.226.10">
    <property type="entry name" value="2-enoyl-CoA Hydratase, Chain A, domain 1"/>
    <property type="match status" value="1"/>
</dbReference>
<dbReference type="GO" id="GO:0016836">
    <property type="term" value="F:hydro-lyase activity"/>
    <property type="evidence" value="ECO:0007669"/>
    <property type="project" value="UniProtKB-ARBA"/>
</dbReference>
<dbReference type="InterPro" id="IPR001753">
    <property type="entry name" value="Enoyl-CoA_hydra/iso"/>
</dbReference>
<gene>
    <name evidence="4" type="ORF">HII31_07120</name>
</gene>
<dbReference type="FunFam" id="3.90.226.10:FF:000058">
    <property type="entry name" value="Enoyl-CoA hydratase/isomerase family protein"/>
    <property type="match status" value="1"/>
</dbReference>
<dbReference type="Gene3D" id="1.10.12.10">
    <property type="entry name" value="Lyase 2-enoyl-coa Hydratase, Chain A, domain 2"/>
    <property type="match status" value="1"/>
</dbReference>
<accession>A0A8H6RIP9</accession>
<dbReference type="Proteomes" id="UP000660729">
    <property type="component" value="Unassembled WGS sequence"/>
</dbReference>
<dbReference type="CDD" id="cd06558">
    <property type="entry name" value="crotonase-like"/>
    <property type="match status" value="1"/>
</dbReference>
<keyword evidence="5" id="KW-1185">Reference proteome</keyword>
<comment type="similarity">
    <text evidence="1">Belongs to the enoyl-CoA hydratase/isomerase family.</text>
</comment>
<dbReference type="AlphaFoldDB" id="A0A8H6RIP9"/>
<keyword evidence="3" id="KW-0456">Lyase</keyword>
<evidence type="ECO:0000313" key="4">
    <source>
        <dbReference type="EMBL" id="KAF7191618.1"/>
    </source>
</evidence>
<dbReference type="Pfam" id="PF00378">
    <property type="entry name" value="ECH_1"/>
    <property type="match status" value="1"/>
</dbReference>
<organism evidence="4 5">
    <name type="scientific">Pseudocercospora fuligena</name>
    <dbReference type="NCBI Taxonomy" id="685502"/>
    <lineage>
        <taxon>Eukaryota</taxon>
        <taxon>Fungi</taxon>
        <taxon>Dikarya</taxon>
        <taxon>Ascomycota</taxon>
        <taxon>Pezizomycotina</taxon>
        <taxon>Dothideomycetes</taxon>
        <taxon>Dothideomycetidae</taxon>
        <taxon>Mycosphaerellales</taxon>
        <taxon>Mycosphaerellaceae</taxon>
        <taxon>Pseudocercospora</taxon>
    </lineage>
</organism>
<evidence type="ECO:0000256" key="2">
    <source>
        <dbReference type="ARBA" id="ARBA00023026"/>
    </source>
</evidence>
<sequence length="307" mass="32876">MSFAVRPSLGCSRLLRQWNKAPLALYSSSSGGSLSSPIKLSTIKAPHAGEITVVSLNRPKARNAISRQLLSELRGIVDQVHAEGGKGSTRALILASESDDAFCAGADLKERLTFTEEDTREFLSNLRSTFTRLASLQIPTISAISSTAFGGGLELALCTHFRVLASTASLGLPETRLAIIPGGGGTYRLPAIIGQSRARDMILTGRRVSGEEAYFIGLCDRLVQISEDELNGAGVARGKVFEQAVELAKSICEGGPIAIRAAMQAVNGWEKGEQSENAAYETILHTQDRTEALKAFGEKRKPVFKGR</sequence>
<dbReference type="FunFam" id="1.10.12.10:FF:000001">
    <property type="entry name" value="Probable enoyl-CoA hydratase, mitochondrial"/>
    <property type="match status" value="1"/>
</dbReference>
<dbReference type="PANTHER" id="PTHR11941">
    <property type="entry name" value="ENOYL-COA HYDRATASE-RELATED"/>
    <property type="match status" value="1"/>
</dbReference>
<dbReference type="InterPro" id="IPR029045">
    <property type="entry name" value="ClpP/crotonase-like_dom_sf"/>
</dbReference>
<dbReference type="OrthoDB" id="410701at2759"/>
<proteinExistence type="inferred from homology"/>
<evidence type="ECO:0000313" key="5">
    <source>
        <dbReference type="Proteomes" id="UP000660729"/>
    </source>
</evidence>
<dbReference type="GO" id="GO:0005739">
    <property type="term" value="C:mitochondrion"/>
    <property type="evidence" value="ECO:0007669"/>
    <property type="project" value="TreeGrafter"/>
</dbReference>
<protein>
    <submittedName>
        <fullName evidence="4">Methylglutaconyl-CoA hydratase, mitochondrial</fullName>
    </submittedName>
</protein>
<reference evidence="4" key="1">
    <citation type="submission" date="2020-04" db="EMBL/GenBank/DDBJ databases">
        <title>Draft genome resource of the tomato pathogen Pseudocercospora fuligena.</title>
        <authorList>
            <person name="Zaccaron A."/>
        </authorList>
    </citation>
    <scope>NUCLEOTIDE SEQUENCE</scope>
    <source>
        <strain evidence="4">PF001</strain>
    </source>
</reference>
<evidence type="ECO:0000256" key="1">
    <source>
        <dbReference type="ARBA" id="ARBA00005254"/>
    </source>
</evidence>
<dbReference type="PANTHER" id="PTHR11941:SF171">
    <property type="entry name" value="SD19268P"/>
    <property type="match status" value="1"/>
</dbReference>
<name>A0A8H6RIP9_9PEZI</name>
<dbReference type="SUPFAM" id="SSF52096">
    <property type="entry name" value="ClpP/crotonase"/>
    <property type="match status" value="1"/>
</dbReference>
<dbReference type="GO" id="GO:0006635">
    <property type="term" value="P:fatty acid beta-oxidation"/>
    <property type="evidence" value="ECO:0007669"/>
    <property type="project" value="TreeGrafter"/>
</dbReference>